<evidence type="ECO:0000256" key="5">
    <source>
        <dbReference type="SAM" id="Phobius"/>
    </source>
</evidence>
<reference evidence="6" key="1">
    <citation type="submission" date="2022-10" db="EMBL/GenBank/DDBJ databases">
        <title>Determination and structural analysis of whole genome sequence of Sarocladium strictum F4-1.</title>
        <authorList>
            <person name="Hu L."/>
            <person name="Jiang Y."/>
        </authorList>
    </citation>
    <scope>NUCLEOTIDE SEQUENCE</scope>
    <source>
        <strain evidence="6">F4-1</strain>
    </source>
</reference>
<evidence type="ECO:0000256" key="3">
    <source>
        <dbReference type="ARBA" id="ARBA00022989"/>
    </source>
</evidence>
<keyword evidence="2 5" id="KW-0812">Transmembrane</keyword>
<dbReference type="Proteomes" id="UP001175261">
    <property type="component" value="Unassembled WGS sequence"/>
</dbReference>
<feature type="transmembrane region" description="Helical" evidence="5">
    <location>
        <begin position="63"/>
        <end position="83"/>
    </location>
</feature>
<feature type="transmembrane region" description="Helical" evidence="5">
    <location>
        <begin position="176"/>
        <end position="198"/>
    </location>
</feature>
<dbReference type="EMBL" id="JAPDFR010000009">
    <property type="protein sequence ID" value="KAK0383053.1"/>
    <property type="molecule type" value="Genomic_DNA"/>
</dbReference>
<feature type="transmembrane region" description="Helical" evidence="5">
    <location>
        <begin position="95"/>
        <end position="122"/>
    </location>
</feature>
<gene>
    <name evidence="6" type="ORF">NLU13_8969</name>
</gene>
<name>A0AA39GAE1_SARSR</name>
<evidence type="ECO:0000256" key="2">
    <source>
        <dbReference type="ARBA" id="ARBA00022692"/>
    </source>
</evidence>
<accession>A0AA39GAE1</accession>
<feature type="transmembrane region" description="Helical" evidence="5">
    <location>
        <begin position="134"/>
        <end position="156"/>
    </location>
</feature>
<dbReference type="Pfam" id="PF04479">
    <property type="entry name" value="RTA1"/>
    <property type="match status" value="1"/>
</dbReference>
<protein>
    <recommendedName>
        <fullName evidence="8">Sphingoid long-chain base transporter RSB1</fullName>
    </recommendedName>
</protein>
<dbReference type="PANTHER" id="PTHR31465:SF8">
    <property type="entry name" value="DOMAIN PROTEIN, PUTATIVE (AFU_ORTHOLOGUE AFUA_6G14140)-RELATED"/>
    <property type="match status" value="1"/>
</dbReference>
<comment type="caution">
    <text evidence="6">The sequence shown here is derived from an EMBL/GenBank/DDBJ whole genome shotgun (WGS) entry which is preliminary data.</text>
</comment>
<proteinExistence type="predicted"/>
<evidence type="ECO:0000256" key="4">
    <source>
        <dbReference type="ARBA" id="ARBA00023136"/>
    </source>
</evidence>
<dbReference type="InterPro" id="IPR007568">
    <property type="entry name" value="RTA1"/>
</dbReference>
<dbReference type="PANTHER" id="PTHR31465">
    <property type="entry name" value="PROTEIN RTA1-RELATED"/>
    <property type="match status" value="1"/>
</dbReference>
<organism evidence="6 7">
    <name type="scientific">Sarocladium strictum</name>
    <name type="common">Black bundle disease fungus</name>
    <name type="synonym">Acremonium strictum</name>
    <dbReference type="NCBI Taxonomy" id="5046"/>
    <lineage>
        <taxon>Eukaryota</taxon>
        <taxon>Fungi</taxon>
        <taxon>Dikarya</taxon>
        <taxon>Ascomycota</taxon>
        <taxon>Pezizomycotina</taxon>
        <taxon>Sordariomycetes</taxon>
        <taxon>Hypocreomycetidae</taxon>
        <taxon>Hypocreales</taxon>
        <taxon>Sarocladiaceae</taxon>
        <taxon>Sarocladium</taxon>
    </lineage>
</organism>
<feature type="transmembrane region" description="Helical" evidence="5">
    <location>
        <begin position="247"/>
        <end position="268"/>
    </location>
</feature>
<feature type="transmembrane region" description="Helical" evidence="5">
    <location>
        <begin position="288"/>
        <end position="312"/>
    </location>
</feature>
<keyword evidence="4 5" id="KW-0472">Membrane</keyword>
<keyword evidence="7" id="KW-1185">Reference proteome</keyword>
<sequence length="347" mass="37800">MSGNDTFIPTYKTCEEVSDLCPVEATIYGASLSKGAAAFFGLAFLGCLVTQLYFGIRARTWSFMIWLGLGTALECLGYLARFSLARNPWSINSFIIQYLTLLLAPTLVAAAISVTFKSIVIWYGKQWSLIRPKFYPLVFVGTDFLSIFIQVIGGGASAAATTGNAGEGVRKLGEALVIGGVAFQVANMVCCGGLMLLYTKRRKAAMHNGMQALAGDGRQYSVDMGKRGRKALSRAAATVTEAKRTRIFVYCLAVAYLAIIVRCAYRIAETVPAIAVDVVRNEALFLALDGGMILVAISLVSFVHPCIFFPYFGIKSKIRKEFEEMDQLPLTGPQHPPQSQGQHYGYQ</sequence>
<evidence type="ECO:0008006" key="8">
    <source>
        <dbReference type="Google" id="ProtNLM"/>
    </source>
</evidence>
<dbReference type="AlphaFoldDB" id="A0AA39GAE1"/>
<feature type="transmembrane region" description="Helical" evidence="5">
    <location>
        <begin position="36"/>
        <end position="56"/>
    </location>
</feature>
<evidence type="ECO:0000313" key="6">
    <source>
        <dbReference type="EMBL" id="KAK0383053.1"/>
    </source>
</evidence>
<dbReference type="GO" id="GO:0005886">
    <property type="term" value="C:plasma membrane"/>
    <property type="evidence" value="ECO:0007669"/>
    <property type="project" value="TreeGrafter"/>
</dbReference>
<evidence type="ECO:0000313" key="7">
    <source>
        <dbReference type="Proteomes" id="UP001175261"/>
    </source>
</evidence>
<dbReference type="GO" id="GO:0000324">
    <property type="term" value="C:fungal-type vacuole"/>
    <property type="evidence" value="ECO:0007669"/>
    <property type="project" value="TreeGrafter"/>
</dbReference>
<comment type="subcellular location">
    <subcellularLocation>
        <location evidence="1">Membrane</location>
        <topology evidence="1">Multi-pass membrane protein</topology>
    </subcellularLocation>
</comment>
<evidence type="ECO:0000256" key="1">
    <source>
        <dbReference type="ARBA" id="ARBA00004141"/>
    </source>
</evidence>
<keyword evidence="3 5" id="KW-1133">Transmembrane helix</keyword>